<evidence type="ECO:0000313" key="6">
    <source>
        <dbReference type="Proteomes" id="UP001596989"/>
    </source>
</evidence>
<evidence type="ECO:0000259" key="4">
    <source>
        <dbReference type="PROSITE" id="PS50932"/>
    </source>
</evidence>
<dbReference type="Pfam" id="PF00356">
    <property type="entry name" value="LacI"/>
    <property type="match status" value="1"/>
</dbReference>
<dbReference type="PANTHER" id="PTHR30146">
    <property type="entry name" value="LACI-RELATED TRANSCRIPTIONAL REPRESSOR"/>
    <property type="match status" value="1"/>
</dbReference>
<evidence type="ECO:0000313" key="5">
    <source>
        <dbReference type="EMBL" id="MFD0959671.1"/>
    </source>
</evidence>
<dbReference type="GO" id="GO:0003677">
    <property type="term" value="F:DNA binding"/>
    <property type="evidence" value="ECO:0007669"/>
    <property type="project" value="UniProtKB-KW"/>
</dbReference>
<dbReference type="SMART" id="SM00354">
    <property type="entry name" value="HTH_LACI"/>
    <property type="match status" value="1"/>
</dbReference>
<feature type="domain" description="HTH lacI-type" evidence="4">
    <location>
        <begin position="2"/>
        <end position="56"/>
    </location>
</feature>
<organism evidence="5 6">
    <name type="scientific">Paenibacillus chungangensis</name>
    <dbReference type="NCBI Taxonomy" id="696535"/>
    <lineage>
        <taxon>Bacteria</taxon>
        <taxon>Bacillati</taxon>
        <taxon>Bacillota</taxon>
        <taxon>Bacilli</taxon>
        <taxon>Bacillales</taxon>
        <taxon>Paenibacillaceae</taxon>
        <taxon>Paenibacillus</taxon>
    </lineage>
</organism>
<dbReference type="PROSITE" id="PS50932">
    <property type="entry name" value="HTH_LACI_2"/>
    <property type="match status" value="1"/>
</dbReference>
<name>A0ABW3HQ70_9BACL</name>
<dbReference type="SUPFAM" id="SSF47413">
    <property type="entry name" value="lambda repressor-like DNA-binding domains"/>
    <property type="match status" value="1"/>
</dbReference>
<evidence type="ECO:0000256" key="2">
    <source>
        <dbReference type="ARBA" id="ARBA00023125"/>
    </source>
</evidence>
<reference evidence="6" key="1">
    <citation type="journal article" date="2019" name="Int. J. Syst. Evol. Microbiol.">
        <title>The Global Catalogue of Microorganisms (GCM) 10K type strain sequencing project: providing services to taxonomists for standard genome sequencing and annotation.</title>
        <authorList>
            <consortium name="The Broad Institute Genomics Platform"/>
            <consortium name="The Broad Institute Genome Sequencing Center for Infectious Disease"/>
            <person name="Wu L."/>
            <person name="Ma J."/>
        </authorList>
    </citation>
    <scope>NUCLEOTIDE SEQUENCE [LARGE SCALE GENOMIC DNA]</scope>
    <source>
        <strain evidence="6">CCUG 59129</strain>
    </source>
</reference>
<dbReference type="PANTHER" id="PTHR30146:SF109">
    <property type="entry name" value="HTH-TYPE TRANSCRIPTIONAL REGULATOR GALS"/>
    <property type="match status" value="1"/>
</dbReference>
<evidence type="ECO:0000256" key="3">
    <source>
        <dbReference type="ARBA" id="ARBA00023163"/>
    </source>
</evidence>
<dbReference type="Gene3D" id="3.40.50.2300">
    <property type="match status" value="2"/>
</dbReference>
<dbReference type="CDD" id="cd01392">
    <property type="entry name" value="HTH_LacI"/>
    <property type="match status" value="1"/>
</dbReference>
<keyword evidence="6" id="KW-1185">Reference proteome</keyword>
<dbReference type="InterPro" id="IPR000843">
    <property type="entry name" value="HTH_LacI"/>
</dbReference>
<proteinExistence type="predicted"/>
<dbReference type="Gene3D" id="1.10.260.40">
    <property type="entry name" value="lambda repressor-like DNA-binding domains"/>
    <property type="match status" value="1"/>
</dbReference>
<sequence length="342" mass="37906">MSKIDDVAKLANVSKGTVSNVFSRKRPISAEVARRVLEASKQLNYVPNHIARSLATKQTMTIGLNIPFVNHIYFNSFQTHLINGIVARAATKKYRVLLDTLSQGELDLPNLSSLPMDGVILIDPAEEDERIELLHQFSIPYVVIGRPANSDIDHISYVDSDNVQIGYDTGRYLLELGHEHIVFLNVPEKMTVAVDRKKGFELAMQEQGIPKPNYSHHFRPELKLEPSAFGYMKTMELLGETGTKVTAIIADDESLAMGVLRALTVLKLSVPEDISLIVISGDPSLAQKTEPLLTTVDLCASRLGEAAVDTLFKKMKIVQGDTEPNGMIQAKIIEKNSCRRIE</sequence>
<keyword evidence="1" id="KW-0805">Transcription regulation</keyword>
<dbReference type="InterPro" id="IPR028082">
    <property type="entry name" value="Peripla_BP_I"/>
</dbReference>
<accession>A0ABW3HQ70</accession>
<dbReference type="EMBL" id="JBHTJZ010000011">
    <property type="protein sequence ID" value="MFD0959671.1"/>
    <property type="molecule type" value="Genomic_DNA"/>
</dbReference>
<evidence type="ECO:0000256" key="1">
    <source>
        <dbReference type="ARBA" id="ARBA00023015"/>
    </source>
</evidence>
<comment type="caution">
    <text evidence="5">The sequence shown here is derived from an EMBL/GenBank/DDBJ whole genome shotgun (WGS) entry which is preliminary data.</text>
</comment>
<gene>
    <name evidence="5" type="ORF">ACFQ2I_09735</name>
</gene>
<keyword evidence="2 5" id="KW-0238">DNA-binding</keyword>
<dbReference type="Pfam" id="PF13377">
    <property type="entry name" value="Peripla_BP_3"/>
    <property type="match status" value="1"/>
</dbReference>
<dbReference type="InterPro" id="IPR046335">
    <property type="entry name" value="LacI/GalR-like_sensor"/>
</dbReference>
<keyword evidence="3" id="KW-0804">Transcription</keyword>
<protein>
    <submittedName>
        <fullName evidence="5">LacI family DNA-binding transcriptional regulator</fullName>
    </submittedName>
</protein>
<dbReference type="Proteomes" id="UP001596989">
    <property type="component" value="Unassembled WGS sequence"/>
</dbReference>
<dbReference type="InterPro" id="IPR010982">
    <property type="entry name" value="Lambda_DNA-bd_dom_sf"/>
</dbReference>
<dbReference type="RefSeq" id="WP_377563898.1">
    <property type="nucleotide sequence ID" value="NZ_JBHTJZ010000011.1"/>
</dbReference>
<dbReference type="SUPFAM" id="SSF53822">
    <property type="entry name" value="Periplasmic binding protein-like I"/>
    <property type="match status" value="1"/>
</dbReference>